<dbReference type="Proteomes" id="UP001164743">
    <property type="component" value="Chromosome 14A"/>
</dbReference>
<gene>
    <name evidence="3" type="ORF">PtA15_14A254</name>
</gene>
<keyword evidence="2" id="KW-1133">Transmembrane helix</keyword>
<accession>A0ABY7D1B8</accession>
<name>A0ABY7D1B8_9BASI</name>
<evidence type="ECO:0000256" key="2">
    <source>
        <dbReference type="SAM" id="Phobius"/>
    </source>
</evidence>
<feature type="region of interest" description="Disordered" evidence="1">
    <location>
        <begin position="235"/>
        <end position="267"/>
    </location>
</feature>
<keyword evidence="4" id="KW-1185">Reference proteome</keyword>
<sequence>MLKTLAINTWLLLHNRRFHGCLLRFIHRSLQKFKIPIFIHNRTCLILNHRHPTMRSIAIYGIYLAWLAFSTNCVIAAPTPALADVSVKAGCACAHHAEETPLLGSGMESSSSAVVPEAETLIDNTCQADHDHHHHHHHHHGPVIPNSSTPNIAKEELVASGSCASGCSHDHQASPVIPDSSTPLVQKVKPTTSTSSCGSGCDHHHETVVRTASPPLIAKEKTSTDSSCGGSCNHHDDAAAHEGQTEGAARKSGGCGHHHGPGWGPNTVEAKLRRKIAKVWREIKKNLKYLCNKLKDVLSRGRKPKTK</sequence>
<feature type="region of interest" description="Disordered" evidence="1">
    <location>
        <begin position="129"/>
        <end position="149"/>
    </location>
</feature>
<feature type="compositionally biased region" description="Basic and acidic residues" evidence="1">
    <location>
        <begin position="235"/>
        <end position="244"/>
    </location>
</feature>
<keyword evidence="2" id="KW-0812">Transmembrane</keyword>
<reference evidence="3" key="1">
    <citation type="submission" date="2022-10" db="EMBL/GenBank/DDBJ databases">
        <title>Puccinia triticina Genome sequencing and assembly.</title>
        <authorList>
            <person name="Li C."/>
        </authorList>
    </citation>
    <scope>NUCLEOTIDE SEQUENCE</scope>
    <source>
        <strain evidence="3">Pt15</strain>
    </source>
</reference>
<keyword evidence="2" id="KW-0472">Membrane</keyword>
<feature type="region of interest" description="Disordered" evidence="1">
    <location>
        <begin position="163"/>
        <end position="204"/>
    </location>
</feature>
<dbReference type="RefSeq" id="XP_053026926.1">
    <property type="nucleotide sequence ID" value="XM_053162951.1"/>
</dbReference>
<dbReference type="EMBL" id="CP110434">
    <property type="protein sequence ID" value="WAQ91371.1"/>
    <property type="molecule type" value="Genomic_DNA"/>
</dbReference>
<feature type="transmembrane region" description="Helical" evidence="2">
    <location>
        <begin position="57"/>
        <end position="77"/>
    </location>
</feature>
<dbReference type="GeneID" id="77803846"/>
<proteinExistence type="predicted"/>
<feature type="compositionally biased region" description="Basic residues" evidence="1">
    <location>
        <begin position="132"/>
        <end position="141"/>
    </location>
</feature>
<evidence type="ECO:0000313" key="3">
    <source>
        <dbReference type="EMBL" id="WAQ91371.1"/>
    </source>
</evidence>
<evidence type="ECO:0000256" key="1">
    <source>
        <dbReference type="SAM" id="MobiDB-lite"/>
    </source>
</evidence>
<feature type="compositionally biased region" description="Low complexity" evidence="1">
    <location>
        <begin position="191"/>
        <end position="200"/>
    </location>
</feature>
<organism evidence="3 4">
    <name type="scientific">Puccinia triticina</name>
    <dbReference type="NCBI Taxonomy" id="208348"/>
    <lineage>
        <taxon>Eukaryota</taxon>
        <taxon>Fungi</taxon>
        <taxon>Dikarya</taxon>
        <taxon>Basidiomycota</taxon>
        <taxon>Pucciniomycotina</taxon>
        <taxon>Pucciniomycetes</taxon>
        <taxon>Pucciniales</taxon>
        <taxon>Pucciniaceae</taxon>
        <taxon>Puccinia</taxon>
    </lineage>
</organism>
<protein>
    <submittedName>
        <fullName evidence="3">Uncharacterized protein</fullName>
    </submittedName>
</protein>
<evidence type="ECO:0000313" key="4">
    <source>
        <dbReference type="Proteomes" id="UP001164743"/>
    </source>
</evidence>